<reference evidence="1" key="1">
    <citation type="submission" date="2014-11" db="EMBL/GenBank/DDBJ databases">
        <authorList>
            <person name="Amaro Gonzalez C."/>
        </authorList>
    </citation>
    <scope>NUCLEOTIDE SEQUENCE</scope>
</reference>
<evidence type="ECO:0000313" key="1">
    <source>
        <dbReference type="EMBL" id="JAH56406.1"/>
    </source>
</evidence>
<accession>A0A0E9TS74</accession>
<dbReference type="EMBL" id="GBXM01052171">
    <property type="protein sequence ID" value="JAH56406.1"/>
    <property type="molecule type" value="Transcribed_RNA"/>
</dbReference>
<organism evidence="1">
    <name type="scientific">Anguilla anguilla</name>
    <name type="common">European freshwater eel</name>
    <name type="synonym">Muraena anguilla</name>
    <dbReference type="NCBI Taxonomy" id="7936"/>
    <lineage>
        <taxon>Eukaryota</taxon>
        <taxon>Metazoa</taxon>
        <taxon>Chordata</taxon>
        <taxon>Craniata</taxon>
        <taxon>Vertebrata</taxon>
        <taxon>Euteleostomi</taxon>
        <taxon>Actinopterygii</taxon>
        <taxon>Neopterygii</taxon>
        <taxon>Teleostei</taxon>
        <taxon>Anguilliformes</taxon>
        <taxon>Anguillidae</taxon>
        <taxon>Anguilla</taxon>
    </lineage>
</organism>
<dbReference type="AlphaFoldDB" id="A0A0E9TS74"/>
<name>A0A0E9TS74_ANGAN</name>
<protein>
    <submittedName>
        <fullName evidence="1">Uncharacterized protein</fullName>
    </submittedName>
</protein>
<sequence>MTSSVISHLRALLLRKLRHNAIYVTTYTESRTFCGSVSASVEISALDKPLF</sequence>
<reference evidence="1" key="2">
    <citation type="journal article" date="2015" name="Fish Shellfish Immunol.">
        <title>Early steps in the European eel (Anguilla anguilla)-Vibrio vulnificus interaction in the gills: Role of the RtxA13 toxin.</title>
        <authorList>
            <person name="Callol A."/>
            <person name="Pajuelo D."/>
            <person name="Ebbesson L."/>
            <person name="Teles M."/>
            <person name="MacKenzie S."/>
            <person name="Amaro C."/>
        </authorList>
    </citation>
    <scope>NUCLEOTIDE SEQUENCE</scope>
</reference>
<proteinExistence type="predicted"/>